<proteinExistence type="predicted"/>
<accession>A0ACC2IBF4</accession>
<sequence length="171" mass="20125">MHIHVNSEAVQRKLADLEHIIRRRRAERTEWLCMSMPAYLADMRLWETCYIQVRSAMQREFDRYKDQEAHYQAEADWFIHGAMNDYKDDQGFLELVENLSSAVAQRATGDRAARAFEKPKSKLRSLLAYTQLRRELYVILVQDGLRQIQIEDAIAEEQQIAFCLFLSSRAP</sequence>
<gene>
    <name evidence="1" type="ORF">OPT61_g5168</name>
</gene>
<dbReference type="Proteomes" id="UP001153331">
    <property type="component" value="Unassembled WGS sequence"/>
</dbReference>
<dbReference type="EMBL" id="JAPHNI010000322">
    <property type="protein sequence ID" value="KAJ8112469.1"/>
    <property type="molecule type" value="Genomic_DNA"/>
</dbReference>
<reference evidence="1" key="1">
    <citation type="submission" date="2022-11" db="EMBL/GenBank/DDBJ databases">
        <title>Genome Sequence of Boeremia exigua.</title>
        <authorList>
            <person name="Buettner E."/>
        </authorList>
    </citation>
    <scope>NUCLEOTIDE SEQUENCE</scope>
    <source>
        <strain evidence="1">CU02</strain>
    </source>
</reference>
<name>A0ACC2IBF4_9PLEO</name>
<organism evidence="1 2">
    <name type="scientific">Boeremia exigua</name>
    <dbReference type="NCBI Taxonomy" id="749465"/>
    <lineage>
        <taxon>Eukaryota</taxon>
        <taxon>Fungi</taxon>
        <taxon>Dikarya</taxon>
        <taxon>Ascomycota</taxon>
        <taxon>Pezizomycotina</taxon>
        <taxon>Dothideomycetes</taxon>
        <taxon>Pleosporomycetidae</taxon>
        <taxon>Pleosporales</taxon>
        <taxon>Pleosporineae</taxon>
        <taxon>Didymellaceae</taxon>
        <taxon>Boeremia</taxon>
    </lineage>
</organism>
<evidence type="ECO:0000313" key="1">
    <source>
        <dbReference type="EMBL" id="KAJ8112469.1"/>
    </source>
</evidence>
<comment type="caution">
    <text evidence="1">The sequence shown here is derived from an EMBL/GenBank/DDBJ whole genome shotgun (WGS) entry which is preliminary data.</text>
</comment>
<evidence type="ECO:0000313" key="2">
    <source>
        <dbReference type="Proteomes" id="UP001153331"/>
    </source>
</evidence>
<keyword evidence="2" id="KW-1185">Reference proteome</keyword>
<protein>
    <submittedName>
        <fullName evidence="1">Uncharacterized protein</fullName>
    </submittedName>
</protein>